<dbReference type="InterPro" id="IPR036013">
    <property type="entry name" value="Band_7/SPFH_dom_sf"/>
</dbReference>
<dbReference type="GO" id="GO:0008233">
    <property type="term" value="F:peptidase activity"/>
    <property type="evidence" value="ECO:0007669"/>
    <property type="project" value="UniProtKB-KW"/>
</dbReference>
<proteinExistence type="predicted"/>
<sequence length="272" mass="31455">MKRSIYKKQFAHLFSVFTLLFLVTNCAVIRPGQMGVLNRNLGDGIKTDKVYQDGFTWKWPWNEMIKYDIQLNSFQEKIRVLTVDQLHTELTFSVILKPRAEELPFLELEIGKDYYQRIIKPEFISVSRAVIASYKYEKLPAKSREIESIIFGELAKKIEGKHVELEGVTLDHIVFSPMVTRATDEKLATKQKVEQKDFEIEVAKKDAEIQRIKAKGQSDAQKIIDQGLTTKYLQYKSLEVQEKLTQSPNSTFYFVPTGKDGIPIIVDTNQRK</sequence>
<dbReference type="CDD" id="cd03401">
    <property type="entry name" value="SPFH_prohibitin"/>
    <property type="match status" value="1"/>
</dbReference>
<dbReference type="PANTHER" id="PTHR23222">
    <property type="entry name" value="PROHIBITIN"/>
    <property type="match status" value="1"/>
</dbReference>
<dbReference type="RefSeq" id="WP_053183524.1">
    <property type="nucleotide sequence ID" value="NZ_LGIA01000152.1"/>
</dbReference>
<dbReference type="EMBL" id="LGIA01000152">
    <property type="protein sequence ID" value="KOH44806.1"/>
    <property type="molecule type" value="Genomic_DNA"/>
</dbReference>
<gene>
    <name evidence="3" type="ORF">NC99_23530</name>
</gene>
<dbReference type="Pfam" id="PF01145">
    <property type="entry name" value="Band_7"/>
    <property type="match status" value="1"/>
</dbReference>
<dbReference type="PRINTS" id="PR00679">
    <property type="entry name" value="PROHIBITIN"/>
</dbReference>
<keyword evidence="3" id="KW-0645">Protease</keyword>
<evidence type="ECO:0000259" key="2">
    <source>
        <dbReference type="Pfam" id="PF01145"/>
    </source>
</evidence>
<keyword evidence="3" id="KW-0378">Hydrolase</keyword>
<feature type="domain" description="Band 7" evidence="2">
    <location>
        <begin position="28"/>
        <end position="207"/>
    </location>
</feature>
<dbReference type="STRING" id="1409788.NC99_23530"/>
<protein>
    <submittedName>
        <fullName evidence="3">Membrane protease subunit, stomatin/prohibitin</fullName>
    </submittedName>
</protein>
<comment type="caution">
    <text evidence="3">The sequence shown here is derived from an EMBL/GenBank/DDBJ whole genome shotgun (WGS) entry which is preliminary data.</text>
</comment>
<organism evidence="3 4">
    <name type="scientific">Sunxiuqinia dokdonensis</name>
    <dbReference type="NCBI Taxonomy" id="1409788"/>
    <lineage>
        <taxon>Bacteria</taxon>
        <taxon>Pseudomonadati</taxon>
        <taxon>Bacteroidota</taxon>
        <taxon>Bacteroidia</taxon>
        <taxon>Marinilabiliales</taxon>
        <taxon>Prolixibacteraceae</taxon>
        <taxon>Sunxiuqinia</taxon>
    </lineage>
</organism>
<evidence type="ECO:0000313" key="4">
    <source>
        <dbReference type="Proteomes" id="UP000036958"/>
    </source>
</evidence>
<dbReference type="InterPro" id="IPR000163">
    <property type="entry name" value="Prohibitin"/>
</dbReference>
<dbReference type="GO" id="GO:0016020">
    <property type="term" value="C:membrane"/>
    <property type="evidence" value="ECO:0007669"/>
    <property type="project" value="UniProtKB-SubCell"/>
</dbReference>
<dbReference type="OrthoDB" id="9792660at2"/>
<dbReference type="PATRIC" id="fig|1409788.3.peg.2430"/>
<accession>A0A0L8V8N5</accession>
<dbReference type="SUPFAM" id="SSF117892">
    <property type="entry name" value="Band 7/SPFH domain"/>
    <property type="match status" value="1"/>
</dbReference>
<reference evidence="4" key="1">
    <citation type="submission" date="2015-07" db="EMBL/GenBank/DDBJ databases">
        <title>Genome sequencing of Sunxiuqinia dokdonensis strain SK.</title>
        <authorList>
            <person name="Ahn S."/>
            <person name="Kim B.-C."/>
        </authorList>
    </citation>
    <scope>NUCLEOTIDE SEQUENCE [LARGE SCALE GENOMIC DNA]</scope>
    <source>
        <strain evidence="4">SK</strain>
    </source>
</reference>
<dbReference type="Proteomes" id="UP000036958">
    <property type="component" value="Unassembled WGS sequence"/>
</dbReference>
<dbReference type="AlphaFoldDB" id="A0A0L8V8N5"/>
<comment type="subcellular location">
    <subcellularLocation>
        <location evidence="1">Membrane</location>
        <topology evidence="1">Single-pass membrane protein</topology>
    </subcellularLocation>
</comment>
<dbReference type="PANTHER" id="PTHR23222:SF0">
    <property type="entry name" value="PROHIBITIN 1"/>
    <property type="match status" value="1"/>
</dbReference>
<dbReference type="InterPro" id="IPR001107">
    <property type="entry name" value="Band_7"/>
</dbReference>
<evidence type="ECO:0000313" key="3">
    <source>
        <dbReference type="EMBL" id="KOH44806.1"/>
    </source>
</evidence>
<evidence type="ECO:0000256" key="1">
    <source>
        <dbReference type="ARBA" id="ARBA00004167"/>
    </source>
</evidence>
<keyword evidence="4" id="KW-1185">Reference proteome</keyword>
<name>A0A0L8V8N5_9BACT</name>
<dbReference type="GO" id="GO:0006508">
    <property type="term" value="P:proteolysis"/>
    <property type="evidence" value="ECO:0007669"/>
    <property type="project" value="UniProtKB-KW"/>
</dbReference>